<keyword evidence="6" id="KW-1185">Reference proteome</keyword>
<reference evidence="5" key="1">
    <citation type="submission" date="2020-10" db="EMBL/GenBank/DDBJ databases">
        <title>Taxonomic study of unclassified bacteria belonging to the class Ktedonobacteria.</title>
        <authorList>
            <person name="Yabe S."/>
            <person name="Wang C.M."/>
            <person name="Zheng Y."/>
            <person name="Sakai Y."/>
            <person name="Cavaletti L."/>
            <person name="Monciardini P."/>
            <person name="Donadio S."/>
        </authorList>
    </citation>
    <scope>NUCLEOTIDE SEQUENCE</scope>
    <source>
        <strain evidence="5">SOSP1-1</strain>
    </source>
</reference>
<dbReference type="Pfam" id="PF25000">
    <property type="entry name" value="DUF7779"/>
    <property type="match status" value="1"/>
</dbReference>
<feature type="repeat" description="TPR" evidence="3">
    <location>
        <begin position="725"/>
        <end position="758"/>
    </location>
</feature>
<dbReference type="RefSeq" id="WP_220199789.1">
    <property type="nucleotide sequence ID" value="NZ_BNJF01000009.1"/>
</dbReference>
<dbReference type="Pfam" id="PF13676">
    <property type="entry name" value="TIR_2"/>
    <property type="match status" value="1"/>
</dbReference>
<keyword evidence="2 3" id="KW-0802">TPR repeat</keyword>
<name>A0A8J3MWX6_9CHLR</name>
<dbReference type="InterPro" id="IPR000157">
    <property type="entry name" value="TIR_dom"/>
</dbReference>
<feature type="repeat" description="TPR" evidence="3">
    <location>
        <begin position="683"/>
        <end position="716"/>
    </location>
</feature>
<sequence length="944" mass="107494">MSLSHMAVEVFISCAQKDERYLQQLKNHLSVLERQGLISVWHHHLILPGTNSEKAIDEHINTASIIILLISADFIASDYCYSVEMKQALKRHGTNTARVIPVVVRPCNWQELPIGGLQPLPANARPINQWKSTDDAWQQVVTGLRGIIYDLLLLSTKLPWMIPYPHNSFFLGRDELLSQIHARFQGMIISQPQAISGLGGIGKTQIAVEYAYRFRQDYQEILWARAESTEALISSFIAIATFLQLPEREEKEQGLIVQSVKTWLQTHHGWLLILDNADELSLLPEFLPPSLGGHLLLTTRATAVGSLAHRLEIENLLPEQGALFLLRRAALLAPEAQLLQASPQEREQALQISQELGGLPLALAQAGAYLEATAMPLSSYQQIYQQHRAIMLQERRGLGVDHPESVTTTWSLSFHKVKQRNPAAAELLRLFAYFSPDAIAEEILMGDALQLGPVLATVVSDPLLFNQAIEALRAYSLIRRDPREKTFSIHRLVQAVLQDTLEKAERCLWAERAMSAVNLIFPDVEHATWLQCERVLSHALLSAKHIDEYQIQSPQAAHLLYRTAWYLKERARYIEAEPLYKQALQIVEQKLGREHLNVAYILNGLAELYRERGRYAEAEPLYHHALEIMEQQLGREHLDVAYPLVNQANLYVDQGKYTDAERLYWRALRIIERELEPAHALVAYPLNGLATLYYQQSKYREAEELYKKTLEIREQQLGPEHALVTYSLYGLANLYRELGKYAEAEPLYQRASSITEKQLGPEHPEGASSLNNLANLRTDEGRYTEAETLYQQALRIREQQLGLEHPLVAYPLNGLANLYRELHKYAEAEELYKRAVRIREQKLGSEHHLMAYPLNGLAKVYHEQGKYAEAEPLYQRALQLREQKLGFENPRAQLVRSNYVSLLTDMGKREEAEQVAMALVGSKATEAPCSSLHLHGLQKQWYST</sequence>
<dbReference type="InterPro" id="IPR035897">
    <property type="entry name" value="Toll_tir_struct_dom_sf"/>
</dbReference>
<feature type="repeat" description="TPR" evidence="3">
    <location>
        <begin position="809"/>
        <end position="842"/>
    </location>
</feature>
<comment type="caution">
    <text evidence="5">The sequence shown here is derived from an EMBL/GenBank/DDBJ whole genome shotgun (WGS) entry which is preliminary data.</text>
</comment>
<dbReference type="Gene3D" id="3.40.50.300">
    <property type="entry name" value="P-loop containing nucleotide triphosphate hydrolases"/>
    <property type="match status" value="1"/>
</dbReference>
<dbReference type="PROSITE" id="PS50104">
    <property type="entry name" value="TIR"/>
    <property type="match status" value="1"/>
</dbReference>
<dbReference type="Proteomes" id="UP000612362">
    <property type="component" value="Unassembled WGS sequence"/>
</dbReference>
<feature type="domain" description="TIR" evidence="4">
    <location>
        <begin position="6"/>
        <end position="148"/>
    </location>
</feature>
<dbReference type="SUPFAM" id="SSF52200">
    <property type="entry name" value="Toll/Interleukin receptor TIR domain"/>
    <property type="match status" value="1"/>
</dbReference>
<dbReference type="Pfam" id="PF13424">
    <property type="entry name" value="TPR_12"/>
    <property type="match status" value="4"/>
</dbReference>
<protein>
    <submittedName>
        <fullName evidence="5">Tetratricopeptide repeat protein</fullName>
    </submittedName>
</protein>
<dbReference type="SMART" id="SM00028">
    <property type="entry name" value="TPR"/>
    <property type="match status" value="8"/>
</dbReference>
<gene>
    <name evidence="5" type="ORF">KSX_89930</name>
</gene>
<dbReference type="GO" id="GO:0007165">
    <property type="term" value="P:signal transduction"/>
    <property type="evidence" value="ECO:0007669"/>
    <property type="project" value="InterPro"/>
</dbReference>
<dbReference type="Gene3D" id="1.25.40.10">
    <property type="entry name" value="Tetratricopeptide repeat domain"/>
    <property type="match status" value="2"/>
</dbReference>
<evidence type="ECO:0000259" key="4">
    <source>
        <dbReference type="PROSITE" id="PS50104"/>
    </source>
</evidence>
<dbReference type="NCBIfam" id="NF040586">
    <property type="entry name" value="FxSxx_TPR"/>
    <property type="match status" value="1"/>
</dbReference>
<evidence type="ECO:0000256" key="2">
    <source>
        <dbReference type="ARBA" id="ARBA00022803"/>
    </source>
</evidence>
<accession>A0A8J3MWX6</accession>
<dbReference type="SMART" id="SM00255">
    <property type="entry name" value="TIR"/>
    <property type="match status" value="1"/>
</dbReference>
<evidence type="ECO:0000313" key="5">
    <source>
        <dbReference type="EMBL" id="GHO50830.1"/>
    </source>
</evidence>
<dbReference type="PANTHER" id="PTHR45641:SF19">
    <property type="entry name" value="NEPHROCYSTIN-3"/>
    <property type="match status" value="1"/>
</dbReference>
<dbReference type="InterPro" id="IPR056681">
    <property type="entry name" value="DUF7779"/>
</dbReference>
<dbReference type="PROSITE" id="PS50005">
    <property type="entry name" value="TPR"/>
    <property type="match status" value="6"/>
</dbReference>
<dbReference type="GO" id="GO:0043531">
    <property type="term" value="F:ADP binding"/>
    <property type="evidence" value="ECO:0007669"/>
    <property type="project" value="InterPro"/>
</dbReference>
<dbReference type="AlphaFoldDB" id="A0A8J3MWX6"/>
<proteinExistence type="predicted"/>
<feature type="repeat" description="TPR" evidence="3">
    <location>
        <begin position="851"/>
        <end position="884"/>
    </location>
</feature>
<dbReference type="InterPro" id="IPR027417">
    <property type="entry name" value="P-loop_NTPase"/>
</dbReference>
<dbReference type="InterPro" id="IPR019734">
    <property type="entry name" value="TPR_rpt"/>
</dbReference>
<feature type="repeat" description="TPR" evidence="3">
    <location>
        <begin position="599"/>
        <end position="632"/>
    </location>
</feature>
<dbReference type="InterPro" id="IPR011990">
    <property type="entry name" value="TPR-like_helical_dom_sf"/>
</dbReference>
<feature type="repeat" description="TPR" evidence="3">
    <location>
        <begin position="767"/>
        <end position="800"/>
    </location>
</feature>
<dbReference type="Pfam" id="PF00931">
    <property type="entry name" value="NB-ARC"/>
    <property type="match status" value="1"/>
</dbReference>
<organism evidence="5 6">
    <name type="scientific">Ktedonospora formicarum</name>
    <dbReference type="NCBI Taxonomy" id="2778364"/>
    <lineage>
        <taxon>Bacteria</taxon>
        <taxon>Bacillati</taxon>
        <taxon>Chloroflexota</taxon>
        <taxon>Ktedonobacteria</taxon>
        <taxon>Ktedonobacterales</taxon>
        <taxon>Ktedonobacteraceae</taxon>
        <taxon>Ktedonospora</taxon>
    </lineage>
</organism>
<keyword evidence="1" id="KW-0677">Repeat</keyword>
<dbReference type="InterPro" id="IPR002182">
    <property type="entry name" value="NB-ARC"/>
</dbReference>
<dbReference type="EMBL" id="BNJF01000009">
    <property type="protein sequence ID" value="GHO50830.1"/>
    <property type="molecule type" value="Genomic_DNA"/>
</dbReference>
<dbReference type="PANTHER" id="PTHR45641">
    <property type="entry name" value="TETRATRICOPEPTIDE REPEAT PROTEIN (AFU_ORTHOLOGUE AFUA_6G03870)"/>
    <property type="match status" value="1"/>
</dbReference>
<dbReference type="SUPFAM" id="SSF52540">
    <property type="entry name" value="P-loop containing nucleoside triphosphate hydrolases"/>
    <property type="match status" value="1"/>
</dbReference>
<evidence type="ECO:0000256" key="1">
    <source>
        <dbReference type="ARBA" id="ARBA00022737"/>
    </source>
</evidence>
<dbReference type="SUPFAM" id="SSF48452">
    <property type="entry name" value="TPR-like"/>
    <property type="match status" value="1"/>
</dbReference>
<evidence type="ECO:0000256" key="3">
    <source>
        <dbReference type="PROSITE-ProRule" id="PRU00339"/>
    </source>
</evidence>
<dbReference type="Gene3D" id="3.40.50.10140">
    <property type="entry name" value="Toll/interleukin-1 receptor homology (TIR) domain"/>
    <property type="match status" value="1"/>
</dbReference>
<dbReference type="PRINTS" id="PR00381">
    <property type="entry name" value="KINESINLIGHT"/>
</dbReference>
<evidence type="ECO:0000313" key="6">
    <source>
        <dbReference type="Proteomes" id="UP000612362"/>
    </source>
</evidence>